<sequence length="236" mass="24416">MRHAARSLSSALYATIVALAFSGGFGAGGASTSAQAAGTASRFEWPASFNVLGDGYPHSGDACRRLGESAATANYLDHMAMLVGCPGASDSAAVRAIVGHQRHARVVGEADGVTLISISTERGPVGSQNSHAPVKESPISATGTLACERDNGQTKTMCKFGVVHHSDRSNTVVVYWPDGTTRAIFFGANGRIIGTAAAASDRPMPGNTLTRKHAGINLISVGNERYEIEDTVLSGD</sequence>
<feature type="signal peptide" evidence="1">
    <location>
        <begin position="1"/>
        <end position="36"/>
    </location>
</feature>
<evidence type="ECO:0000313" key="3">
    <source>
        <dbReference type="Proteomes" id="UP000325273"/>
    </source>
</evidence>
<protein>
    <submittedName>
        <fullName evidence="2">Uncharacterized protein</fullName>
    </submittedName>
</protein>
<dbReference type="RefSeq" id="WP_149674233.1">
    <property type="nucleotide sequence ID" value="NZ_VTUZ01000032.1"/>
</dbReference>
<dbReference type="AlphaFoldDB" id="A0A5B0GPH3"/>
<evidence type="ECO:0000256" key="1">
    <source>
        <dbReference type="SAM" id="SignalP"/>
    </source>
</evidence>
<keyword evidence="3" id="KW-1185">Reference proteome</keyword>
<feature type="chain" id="PRO_5023146412" evidence="1">
    <location>
        <begin position="37"/>
        <end position="236"/>
    </location>
</feature>
<comment type="caution">
    <text evidence="2">The sequence shown here is derived from an EMBL/GenBank/DDBJ whole genome shotgun (WGS) entry which is preliminary data.</text>
</comment>
<evidence type="ECO:0000313" key="2">
    <source>
        <dbReference type="EMBL" id="KAA1003829.1"/>
    </source>
</evidence>
<organism evidence="2 3">
    <name type="scientific">Paraburkholderia panacisoli</name>
    <dbReference type="NCBI Taxonomy" id="2603818"/>
    <lineage>
        <taxon>Bacteria</taxon>
        <taxon>Pseudomonadati</taxon>
        <taxon>Pseudomonadota</taxon>
        <taxon>Betaproteobacteria</taxon>
        <taxon>Burkholderiales</taxon>
        <taxon>Burkholderiaceae</taxon>
        <taxon>Paraburkholderia</taxon>
    </lineage>
</organism>
<name>A0A5B0GPH3_9BURK</name>
<proteinExistence type="predicted"/>
<accession>A0A5B0GPH3</accession>
<dbReference type="EMBL" id="VTUZ01000032">
    <property type="protein sequence ID" value="KAA1003829.1"/>
    <property type="molecule type" value="Genomic_DNA"/>
</dbReference>
<keyword evidence="1" id="KW-0732">Signal</keyword>
<reference evidence="2 3" key="1">
    <citation type="submission" date="2019-08" db="EMBL/GenBank/DDBJ databases">
        <title>Paraburkholderia sp. DCY113.</title>
        <authorList>
            <person name="Kang J."/>
        </authorList>
    </citation>
    <scope>NUCLEOTIDE SEQUENCE [LARGE SCALE GENOMIC DNA]</scope>
    <source>
        <strain evidence="2 3">DCY113</strain>
    </source>
</reference>
<dbReference type="Proteomes" id="UP000325273">
    <property type="component" value="Unassembled WGS sequence"/>
</dbReference>
<gene>
    <name evidence="2" type="ORF">FVF58_34660</name>
</gene>